<comment type="caution">
    <text evidence="3">The sequence shown here is derived from an EMBL/GenBank/DDBJ whole genome shotgun (WGS) entry which is preliminary data.</text>
</comment>
<organism evidence="3 4">
    <name type="scientific">Anaerococcus porci</name>
    <dbReference type="NCBI Taxonomy" id="2652269"/>
    <lineage>
        <taxon>Bacteria</taxon>
        <taxon>Bacillati</taxon>
        <taxon>Bacillota</taxon>
        <taxon>Tissierellia</taxon>
        <taxon>Tissierellales</taxon>
        <taxon>Peptoniphilaceae</taxon>
        <taxon>Anaerococcus</taxon>
    </lineage>
</organism>
<dbReference type="Pfam" id="PF07963">
    <property type="entry name" value="N_methyl"/>
    <property type="match status" value="1"/>
</dbReference>
<keyword evidence="2" id="KW-0812">Transmembrane</keyword>
<keyword evidence="2" id="KW-0472">Membrane</keyword>
<dbReference type="Gene3D" id="3.30.700.10">
    <property type="entry name" value="Glycoprotein, Type 4 Pilin"/>
    <property type="match status" value="1"/>
</dbReference>
<keyword evidence="2" id="KW-1133">Transmembrane helix</keyword>
<evidence type="ECO:0000256" key="2">
    <source>
        <dbReference type="SAM" id="Phobius"/>
    </source>
</evidence>
<dbReference type="NCBIfam" id="TIGR02532">
    <property type="entry name" value="IV_pilin_GFxxxE"/>
    <property type="match status" value="1"/>
</dbReference>
<keyword evidence="4" id="KW-1185">Reference proteome</keyword>
<dbReference type="AlphaFoldDB" id="A0A6N7VQK0"/>
<reference evidence="3 4" key="1">
    <citation type="submission" date="2019-08" db="EMBL/GenBank/DDBJ databases">
        <title>In-depth cultivation of the pig gut microbiome towards novel bacterial diversity and tailored functional studies.</title>
        <authorList>
            <person name="Wylensek D."/>
            <person name="Hitch T.C.A."/>
            <person name="Clavel T."/>
        </authorList>
    </citation>
    <scope>NUCLEOTIDE SEQUENCE [LARGE SCALE GENOMIC DNA]</scope>
    <source>
        <strain evidence="3 4">WCA-380-WT-2B</strain>
    </source>
</reference>
<keyword evidence="1" id="KW-0488">Methylation</keyword>
<evidence type="ECO:0000313" key="4">
    <source>
        <dbReference type="Proteomes" id="UP000441925"/>
    </source>
</evidence>
<feature type="transmembrane region" description="Helical" evidence="2">
    <location>
        <begin position="6"/>
        <end position="27"/>
    </location>
</feature>
<evidence type="ECO:0000256" key="1">
    <source>
        <dbReference type="ARBA" id="ARBA00022481"/>
    </source>
</evidence>
<dbReference type="EMBL" id="VULQ01000002">
    <property type="protein sequence ID" value="MSS77172.1"/>
    <property type="molecule type" value="Genomic_DNA"/>
</dbReference>
<accession>A0A6N7VQK0</accession>
<protein>
    <submittedName>
        <fullName evidence="3">Prepilin-type N-terminal cleavage/methylation domain-containing protein</fullName>
    </submittedName>
</protein>
<proteinExistence type="predicted"/>
<dbReference type="PANTHER" id="PTHR30093:SF34">
    <property type="entry name" value="PREPILIN PEPTIDASE-DEPENDENT PROTEIN D"/>
    <property type="match status" value="1"/>
</dbReference>
<dbReference type="SUPFAM" id="SSF54523">
    <property type="entry name" value="Pili subunits"/>
    <property type="match status" value="1"/>
</dbReference>
<evidence type="ECO:0000313" key="3">
    <source>
        <dbReference type="EMBL" id="MSS77172.1"/>
    </source>
</evidence>
<dbReference type="InterPro" id="IPR045584">
    <property type="entry name" value="Pilin-like"/>
</dbReference>
<dbReference type="PANTHER" id="PTHR30093">
    <property type="entry name" value="GENERAL SECRETION PATHWAY PROTEIN G"/>
    <property type="match status" value="1"/>
</dbReference>
<name>A0A6N7VQK0_9FIRM</name>
<gene>
    <name evidence="3" type="ORF">FYJ26_01830</name>
</gene>
<dbReference type="InterPro" id="IPR012902">
    <property type="entry name" value="N_methyl_site"/>
</dbReference>
<dbReference type="Proteomes" id="UP000441925">
    <property type="component" value="Unassembled WGS sequence"/>
</dbReference>
<sequence length="118" mass="13342">MRKRNGFTLIELVIVIAIIAILAAIAIPRYQKSKDQAAITAHNSNVSMLKTAGLVKLNEMNGVGEEVTWTKEQHEKAYVDKWPELPRFENDNFDNKVTYTVTIDPKNETVTVDPDEVK</sequence>